<evidence type="ECO:0000259" key="3">
    <source>
        <dbReference type="Pfam" id="PF00144"/>
    </source>
</evidence>
<feature type="domain" description="Peptidase S12 Pab87-related C-terminal" evidence="4">
    <location>
        <begin position="360"/>
        <end position="439"/>
    </location>
</feature>
<evidence type="ECO:0000313" key="5">
    <source>
        <dbReference type="EMBL" id="MFB9750113.1"/>
    </source>
</evidence>
<dbReference type="InterPro" id="IPR050491">
    <property type="entry name" value="AmpC-like"/>
</dbReference>
<dbReference type="EMBL" id="JBHMAG010000002">
    <property type="protein sequence ID" value="MFB9750113.1"/>
    <property type="molecule type" value="Genomic_DNA"/>
</dbReference>
<comment type="caution">
    <text evidence="5">The sequence shown here is derived from an EMBL/GenBank/DDBJ whole genome shotgun (WGS) entry which is preliminary data.</text>
</comment>
<comment type="subcellular location">
    <subcellularLocation>
        <location evidence="1">Membrane</location>
    </subcellularLocation>
</comment>
<protein>
    <submittedName>
        <fullName evidence="5">Serine hydrolase</fullName>
    </submittedName>
</protein>
<dbReference type="SUPFAM" id="SSF56601">
    <property type="entry name" value="beta-lactamase/transpeptidase-like"/>
    <property type="match status" value="1"/>
</dbReference>
<dbReference type="Proteomes" id="UP001589619">
    <property type="component" value="Unassembled WGS sequence"/>
</dbReference>
<sequence length="450" mass="50822">MKTKREHLERLLNALHEKGEFNGALLVAEGGTILAEAAFGTADWASGRKLTVQSVFELASVSKPFTAAAIMILAEQGKLHYDDGIERWLPDFPYTGITVRHLLTHTSGLPDYMELFLNHWDSRRIACNEDVLRLLETHKPEPYFLPNEQWQYSNTGYVLLAVIVERASGRSFADFMRDFVFIPQGMDDSRVYNRRYRPETIADYAFGYVYDARTGEYALPDEMAETSYVHYLDGIQGDGTVNSNVRDLYRFDQALYGEGLVGQESLQEAFAPVRLNDGETFGYGFGWIVEQREGKGKIVCHGGSWPGYSTSLIRYVDSGKTLIYLSNMEQDYNFDQQVIEAAERILFDEPYDIPARGPRKRAVEIDPGVYASYAGRYRFADGPGAAISAEENRLYLQVDGQVRLELLPSSENTFFLRSLPVEVTFIVESAGLAEAFILNQDGVEQQATRE</sequence>
<dbReference type="InterPro" id="IPR012338">
    <property type="entry name" value="Beta-lactam/transpept-like"/>
</dbReference>
<feature type="domain" description="Beta-lactamase-related" evidence="3">
    <location>
        <begin position="10"/>
        <end position="331"/>
    </location>
</feature>
<dbReference type="Pfam" id="PF00144">
    <property type="entry name" value="Beta-lactamase"/>
    <property type="match status" value="1"/>
</dbReference>
<gene>
    <name evidence="5" type="ORF">ACFFNY_00885</name>
</gene>
<name>A0ABV5VPP0_9BACL</name>
<proteinExistence type="predicted"/>
<dbReference type="Gene3D" id="3.40.710.10">
    <property type="entry name" value="DD-peptidase/beta-lactamase superfamily"/>
    <property type="match status" value="1"/>
</dbReference>
<keyword evidence="6" id="KW-1185">Reference proteome</keyword>
<dbReference type="RefSeq" id="WP_344916676.1">
    <property type="nucleotide sequence ID" value="NZ_BAAAYO010000021.1"/>
</dbReference>
<evidence type="ECO:0000256" key="1">
    <source>
        <dbReference type="ARBA" id="ARBA00004370"/>
    </source>
</evidence>
<dbReference type="InterPro" id="IPR021860">
    <property type="entry name" value="Peptidase_S12_Pab87-rel_C"/>
</dbReference>
<dbReference type="PANTHER" id="PTHR46825:SF11">
    <property type="entry name" value="PENICILLIN-BINDING PROTEIN 4"/>
    <property type="match status" value="1"/>
</dbReference>
<evidence type="ECO:0000256" key="2">
    <source>
        <dbReference type="ARBA" id="ARBA00023136"/>
    </source>
</evidence>
<dbReference type="Pfam" id="PF11954">
    <property type="entry name" value="DUF3471"/>
    <property type="match status" value="1"/>
</dbReference>
<dbReference type="GO" id="GO:0016787">
    <property type="term" value="F:hydrolase activity"/>
    <property type="evidence" value="ECO:0007669"/>
    <property type="project" value="UniProtKB-KW"/>
</dbReference>
<reference evidence="5 6" key="1">
    <citation type="submission" date="2024-09" db="EMBL/GenBank/DDBJ databases">
        <authorList>
            <person name="Sun Q."/>
            <person name="Mori K."/>
        </authorList>
    </citation>
    <scope>NUCLEOTIDE SEQUENCE [LARGE SCALE GENOMIC DNA]</scope>
    <source>
        <strain evidence="5 6">JCM 12520</strain>
    </source>
</reference>
<evidence type="ECO:0000259" key="4">
    <source>
        <dbReference type="Pfam" id="PF11954"/>
    </source>
</evidence>
<dbReference type="PANTHER" id="PTHR46825">
    <property type="entry name" value="D-ALANYL-D-ALANINE-CARBOXYPEPTIDASE/ENDOPEPTIDASE AMPH"/>
    <property type="match status" value="1"/>
</dbReference>
<keyword evidence="2" id="KW-0472">Membrane</keyword>
<dbReference type="InterPro" id="IPR001466">
    <property type="entry name" value="Beta-lactam-related"/>
</dbReference>
<evidence type="ECO:0000313" key="6">
    <source>
        <dbReference type="Proteomes" id="UP001589619"/>
    </source>
</evidence>
<organism evidence="5 6">
    <name type="scientific">Paenibacillus hodogayensis</name>
    <dbReference type="NCBI Taxonomy" id="279208"/>
    <lineage>
        <taxon>Bacteria</taxon>
        <taxon>Bacillati</taxon>
        <taxon>Bacillota</taxon>
        <taxon>Bacilli</taxon>
        <taxon>Bacillales</taxon>
        <taxon>Paenibacillaceae</taxon>
        <taxon>Paenibacillus</taxon>
    </lineage>
</organism>
<keyword evidence="5" id="KW-0378">Hydrolase</keyword>
<accession>A0ABV5VPP0</accession>